<protein>
    <submittedName>
        <fullName evidence="1">IS66 Orf2 family protein</fullName>
    </submittedName>
</protein>
<dbReference type="AlphaFoldDB" id="A0A1L7NNF8"/>
<evidence type="ECO:0000313" key="1">
    <source>
        <dbReference type="EMBL" id="BAW27016.1"/>
    </source>
</evidence>
<proteinExistence type="predicted"/>
<reference evidence="1 2" key="1">
    <citation type="submission" date="2015-11" db="EMBL/GenBank/DDBJ databases">
        <title>Complete genome sequencing of a biphenyl-degrading bacterium, Pseudomonas putida KF715 (=NBRC110667).</title>
        <authorList>
            <person name="Suenaga H."/>
            <person name="Fujihara N."/>
            <person name="Watanabe T."/>
            <person name="Hirose J."/>
            <person name="Kimura N."/>
            <person name="Yamazoe A."/>
            <person name="Hosoyama A."/>
            <person name="Shimodaira J."/>
            <person name="Furukawa K."/>
        </authorList>
    </citation>
    <scope>NUCLEOTIDE SEQUENCE [LARGE SCALE GENOMIC DNA]</scope>
    <source>
        <strain evidence="1 2">KF715</strain>
        <plasmid evidence="2">Plasmid pkf715a dna</plasmid>
    </source>
</reference>
<organism evidence="1 2">
    <name type="scientific">Pseudomonas putida</name>
    <name type="common">Arthrobacter siderocapsulatus</name>
    <dbReference type="NCBI Taxonomy" id="303"/>
    <lineage>
        <taxon>Bacteria</taxon>
        <taxon>Pseudomonadati</taxon>
        <taxon>Pseudomonadota</taxon>
        <taxon>Gammaproteobacteria</taxon>
        <taxon>Pseudomonadales</taxon>
        <taxon>Pseudomonadaceae</taxon>
        <taxon>Pseudomonas</taxon>
    </lineage>
</organism>
<dbReference type="PANTHER" id="PTHR36455:SF1">
    <property type="entry name" value="BLR8292 PROTEIN"/>
    <property type="match status" value="1"/>
</dbReference>
<gene>
    <name evidence="1" type="ORF">KF715C_pA5110</name>
</gene>
<dbReference type="InterPro" id="IPR008878">
    <property type="entry name" value="Transposase_IS66_Orf2"/>
</dbReference>
<dbReference type="PANTHER" id="PTHR36455">
    <property type="match status" value="1"/>
</dbReference>
<dbReference type="EMBL" id="AP015030">
    <property type="protein sequence ID" value="BAW27016.1"/>
    <property type="molecule type" value="Genomic_DNA"/>
</dbReference>
<dbReference type="Pfam" id="PF05717">
    <property type="entry name" value="TnpB_IS66"/>
    <property type="match status" value="1"/>
</dbReference>
<dbReference type="NCBIfam" id="NF033819">
    <property type="entry name" value="IS66_TnpB"/>
    <property type="match status" value="1"/>
</dbReference>
<name>A0A1L7NNF8_PSEPU</name>
<sequence>MIRVDAIWLATEPMDMRAGTESALARVVAVFGAAKPHCAYLFANRRANRMKVLVHDGVGIWLAARRLNQGKFHWPGLHRGTEVELDPEQLQALVLGFPGNESVRAAQLQCSKHCLLAEALGLLW</sequence>
<keyword evidence="1" id="KW-0614">Plasmid</keyword>
<evidence type="ECO:0000313" key="2">
    <source>
        <dbReference type="Proteomes" id="UP000218731"/>
    </source>
</evidence>
<dbReference type="Proteomes" id="UP000218731">
    <property type="component" value="Plasmid pKF715A"/>
</dbReference>
<geneLocation type="plasmid" evidence="2">
    <name>pkf715a dna</name>
</geneLocation>
<dbReference type="RefSeq" id="WP_157754447.1">
    <property type="nucleotide sequence ID" value="NZ_AP015030.1"/>
</dbReference>
<accession>A0A1L7NNF8</accession>